<dbReference type="Proteomes" id="UP000807353">
    <property type="component" value="Unassembled WGS sequence"/>
</dbReference>
<keyword evidence="3" id="KW-1185">Reference proteome</keyword>
<feature type="non-terminal residue" evidence="2">
    <location>
        <position position="1"/>
    </location>
</feature>
<feature type="compositionally biased region" description="Polar residues" evidence="1">
    <location>
        <begin position="42"/>
        <end position="66"/>
    </location>
</feature>
<sequence>PVPPLKDPQNLPKQLPTTTNDKNRNSRMDAPMEDPPSPSPQTPNLTTKPQNTDPTTQEAHSTSPQP</sequence>
<feature type="compositionally biased region" description="Polar residues" evidence="1">
    <location>
        <begin position="11"/>
        <end position="20"/>
    </location>
</feature>
<dbReference type="EMBL" id="MU150286">
    <property type="protein sequence ID" value="KAF9461342.1"/>
    <property type="molecule type" value="Genomic_DNA"/>
</dbReference>
<name>A0A9P5Y0S5_9AGAR</name>
<organism evidence="2 3">
    <name type="scientific">Collybia nuda</name>
    <dbReference type="NCBI Taxonomy" id="64659"/>
    <lineage>
        <taxon>Eukaryota</taxon>
        <taxon>Fungi</taxon>
        <taxon>Dikarya</taxon>
        <taxon>Basidiomycota</taxon>
        <taxon>Agaricomycotina</taxon>
        <taxon>Agaricomycetes</taxon>
        <taxon>Agaricomycetidae</taxon>
        <taxon>Agaricales</taxon>
        <taxon>Tricholomatineae</taxon>
        <taxon>Clitocybaceae</taxon>
        <taxon>Collybia</taxon>
    </lineage>
</organism>
<evidence type="ECO:0000313" key="2">
    <source>
        <dbReference type="EMBL" id="KAF9461342.1"/>
    </source>
</evidence>
<gene>
    <name evidence="2" type="ORF">BDZ94DRAFT_1123252</name>
</gene>
<comment type="caution">
    <text evidence="2">The sequence shown here is derived from an EMBL/GenBank/DDBJ whole genome shotgun (WGS) entry which is preliminary data.</text>
</comment>
<evidence type="ECO:0000256" key="1">
    <source>
        <dbReference type="SAM" id="MobiDB-lite"/>
    </source>
</evidence>
<protein>
    <submittedName>
        <fullName evidence="2">Uncharacterized protein</fullName>
    </submittedName>
</protein>
<feature type="non-terminal residue" evidence="2">
    <location>
        <position position="66"/>
    </location>
</feature>
<evidence type="ECO:0000313" key="3">
    <source>
        <dbReference type="Proteomes" id="UP000807353"/>
    </source>
</evidence>
<proteinExistence type="predicted"/>
<dbReference type="AlphaFoldDB" id="A0A9P5Y0S5"/>
<reference evidence="2" key="1">
    <citation type="submission" date="2020-11" db="EMBL/GenBank/DDBJ databases">
        <authorList>
            <consortium name="DOE Joint Genome Institute"/>
            <person name="Ahrendt S."/>
            <person name="Riley R."/>
            <person name="Andreopoulos W."/>
            <person name="Labutti K."/>
            <person name="Pangilinan J."/>
            <person name="Ruiz-Duenas F.J."/>
            <person name="Barrasa J.M."/>
            <person name="Sanchez-Garcia M."/>
            <person name="Camarero S."/>
            <person name="Miyauchi S."/>
            <person name="Serrano A."/>
            <person name="Linde D."/>
            <person name="Babiker R."/>
            <person name="Drula E."/>
            <person name="Ayuso-Fernandez I."/>
            <person name="Pacheco R."/>
            <person name="Padilla G."/>
            <person name="Ferreira P."/>
            <person name="Barriuso J."/>
            <person name="Kellner H."/>
            <person name="Castanera R."/>
            <person name="Alfaro M."/>
            <person name="Ramirez L."/>
            <person name="Pisabarro A.G."/>
            <person name="Kuo A."/>
            <person name="Tritt A."/>
            <person name="Lipzen A."/>
            <person name="He G."/>
            <person name="Yan M."/>
            <person name="Ng V."/>
            <person name="Cullen D."/>
            <person name="Martin F."/>
            <person name="Rosso M.-N."/>
            <person name="Henrissat B."/>
            <person name="Hibbett D."/>
            <person name="Martinez A.T."/>
            <person name="Grigoriev I.V."/>
        </authorList>
    </citation>
    <scope>NUCLEOTIDE SEQUENCE</scope>
    <source>
        <strain evidence="2">CBS 247.69</strain>
    </source>
</reference>
<feature type="region of interest" description="Disordered" evidence="1">
    <location>
        <begin position="1"/>
        <end position="66"/>
    </location>
</feature>
<accession>A0A9P5Y0S5</accession>